<reference evidence="2" key="2">
    <citation type="journal article" date="2023" name="IMA Fungus">
        <title>Comparative genomic study of the Penicillium genus elucidates a diverse pangenome and 15 lateral gene transfer events.</title>
        <authorList>
            <person name="Petersen C."/>
            <person name="Sorensen T."/>
            <person name="Nielsen M.R."/>
            <person name="Sondergaard T.E."/>
            <person name="Sorensen J.L."/>
            <person name="Fitzpatrick D.A."/>
            <person name="Frisvad J.C."/>
            <person name="Nielsen K.L."/>
        </authorList>
    </citation>
    <scope>NUCLEOTIDE SEQUENCE</scope>
    <source>
        <strain evidence="2">IBT 29495</strain>
    </source>
</reference>
<evidence type="ECO:0000256" key="1">
    <source>
        <dbReference type="SAM" id="MobiDB-lite"/>
    </source>
</evidence>
<accession>A0A9W9XSQ4</accession>
<dbReference type="Gene3D" id="3.40.50.720">
    <property type="entry name" value="NAD(P)-binding Rossmann-like Domain"/>
    <property type="match status" value="1"/>
</dbReference>
<keyword evidence="3" id="KW-1185">Reference proteome</keyword>
<dbReference type="InterPro" id="IPR036291">
    <property type="entry name" value="NAD(P)-bd_dom_sf"/>
</dbReference>
<dbReference type="EMBL" id="JAPWDS010000003">
    <property type="protein sequence ID" value="KAJ5502648.1"/>
    <property type="molecule type" value="Genomic_DNA"/>
</dbReference>
<dbReference type="OrthoDB" id="202470at2759"/>
<evidence type="ECO:0000313" key="2">
    <source>
        <dbReference type="EMBL" id="KAJ5502648.1"/>
    </source>
</evidence>
<feature type="region of interest" description="Disordered" evidence="1">
    <location>
        <begin position="44"/>
        <end position="78"/>
    </location>
</feature>
<sequence length="78" mass="8173">MGRIVVTGGSGKAGQFIISELLNAGHKILNLDLIHMEHPSVHTLKTDLADTAKSSTPSPVNGPSPSPSRKASHHAQMP</sequence>
<gene>
    <name evidence="2" type="ORF">N7463_005522</name>
</gene>
<organism evidence="2 3">
    <name type="scientific">Penicillium fimorum</name>
    <dbReference type="NCBI Taxonomy" id="1882269"/>
    <lineage>
        <taxon>Eukaryota</taxon>
        <taxon>Fungi</taxon>
        <taxon>Dikarya</taxon>
        <taxon>Ascomycota</taxon>
        <taxon>Pezizomycotina</taxon>
        <taxon>Eurotiomycetes</taxon>
        <taxon>Eurotiomycetidae</taxon>
        <taxon>Eurotiales</taxon>
        <taxon>Aspergillaceae</taxon>
        <taxon>Penicillium</taxon>
    </lineage>
</organism>
<protein>
    <submittedName>
        <fullName evidence="2">Nascent polypeptide-associated complex NAC</fullName>
    </submittedName>
</protein>
<dbReference type="Proteomes" id="UP001149954">
    <property type="component" value="Unassembled WGS sequence"/>
</dbReference>
<evidence type="ECO:0000313" key="3">
    <source>
        <dbReference type="Proteomes" id="UP001149954"/>
    </source>
</evidence>
<reference evidence="2" key="1">
    <citation type="submission" date="2022-12" db="EMBL/GenBank/DDBJ databases">
        <authorList>
            <person name="Petersen C."/>
        </authorList>
    </citation>
    <scope>NUCLEOTIDE SEQUENCE</scope>
    <source>
        <strain evidence="2">IBT 29495</strain>
    </source>
</reference>
<name>A0A9W9XSQ4_9EURO</name>
<proteinExistence type="predicted"/>
<dbReference type="SUPFAM" id="SSF51735">
    <property type="entry name" value="NAD(P)-binding Rossmann-fold domains"/>
    <property type="match status" value="1"/>
</dbReference>
<dbReference type="AlphaFoldDB" id="A0A9W9XSQ4"/>
<comment type="caution">
    <text evidence="2">The sequence shown here is derived from an EMBL/GenBank/DDBJ whole genome shotgun (WGS) entry which is preliminary data.</text>
</comment>